<keyword evidence="4" id="KW-1185">Reference proteome</keyword>
<accession>A0A919MK28</accession>
<dbReference type="InterPro" id="IPR016163">
    <property type="entry name" value="Ald_DH_C"/>
</dbReference>
<dbReference type="Gene3D" id="3.40.309.10">
    <property type="entry name" value="Aldehyde Dehydrogenase, Chain A, domain 2"/>
    <property type="match status" value="1"/>
</dbReference>
<dbReference type="PANTHER" id="PTHR43353:SF3">
    <property type="entry name" value="ALDEHYDE DEHYDROGENASE-RELATED"/>
    <property type="match status" value="1"/>
</dbReference>
<dbReference type="SUPFAM" id="SSF53720">
    <property type="entry name" value="ALDH-like"/>
    <property type="match status" value="1"/>
</dbReference>
<evidence type="ECO:0000313" key="3">
    <source>
        <dbReference type="EMBL" id="GIE47287.1"/>
    </source>
</evidence>
<dbReference type="Pfam" id="PF00171">
    <property type="entry name" value="Aldedh"/>
    <property type="match status" value="1"/>
</dbReference>
<dbReference type="EMBL" id="BOMQ01000009">
    <property type="protein sequence ID" value="GIE47287.1"/>
    <property type="molecule type" value="Genomic_DNA"/>
</dbReference>
<comment type="caution">
    <text evidence="3">The sequence shown here is derived from an EMBL/GenBank/DDBJ whole genome shotgun (WGS) entry which is preliminary data.</text>
</comment>
<dbReference type="PANTHER" id="PTHR43353">
    <property type="entry name" value="SUCCINATE-SEMIALDEHYDE DEHYDROGENASE, MITOCHONDRIAL"/>
    <property type="match status" value="1"/>
</dbReference>
<evidence type="ECO:0000259" key="2">
    <source>
        <dbReference type="Pfam" id="PF00171"/>
    </source>
</evidence>
<proteinExistence type="predicted"/>
<keyword evidence="1" id="KW-0560">Oxidoreductase</keyword>
<dbReference type="CDD" id="cd07129">
    <property type="entry name" value="ALDH_KGSADH"/>
    <property type="match status" value="1"/>
</dbReference>
<dbReference type="InterPro" id="IPR044151">
    <property type="entry name" value="ALDH_KGSADH"/>
</dbReference>
<dbReference type="InterPro" id="IPR015590">
    <property type="entry name" value="Aldehyde_DH_dom"/>
</dbReference>
<reference evidence="3" key="1">
    <citation type="submission" date="2021-01" db="EMBL/GenBank/DDBJ databases">
        <title>Whole genome shotgun sequence of Actinoplanes nipponensis NBRC 14063.</title>
        <authorList>
            <person name="Komaki H."/>
            <person name="Tamura T."/>
        </authorList>
    </citation>
    <scope>NUCLEOTIDE SEQUENCE</scope>
    <source>
        <strain evidence="3">NBRC 14063</strain>
    </source>
</reference>
<dbReference type="GO" id="GO:0016620">
    <property type="term" value="F:oxidoreductase activity, acting on the aldehyde or oxo group of donors, NAD or NADP as acceptor"/>
    <property type="evidence" value="ECO:0007669"/>
    <property type="project" value="InterPro"/>
</dbReference>
<dbReference type="InterPro" id="IPR050740">
    <property type="entry name" value="Aldehyde_DH_Superfamily"/>
</dbReference>
<evidence type="ECO:0000256" key="1">
    <source>
        <dbReference type="ARBA" id="ARBA00023002"/>
    </source>
</evidence>
<dbReference type="Gene3D" id="3.40.605.10">
    <property type="entry name" value="Aldehyde Dehydrogenase, Chain A, domain 1"/>
    <property type="match status" value="1"/>
</dbReference>
<dbReference type="InterPro" id="IPR016162">
    <property type="entry name" value="Ald_DH_N"/>
</dbReference>
<evidence type="ECO:0000313" key="4">
    <source>
        <dbReference type="Proteomes" id="UP000647172"/>
    </source>
</evidence>
<dbReference type="InterPro" id="IPR016161">
    <property type="entry name" value="Ald_DH/histidinol_DH"/>
</dbReference>
<sequence>MSDFPVPPPSTAGDVDHRCRAAVRAAPALAALPPADRAVLLDRLAATLRAHEQEIVTLADAETSLGRTRLTGELHRTAGQLELFAAALRDGGVLDVIIDAPDPAAVPAPRPGLRRWLVPLGPVAVFSASNFPLAFSVLGGDTASALAAGCPVVVKAHSGHPKLSDLVAGLAARVLPPGGLAVVHGRQAGTRLVTHPGITAVGFTGSVAGGRALFDLAAARPDPIPFYGELGSVNPVVVTPAAAAARPDTLISGFVGSFTLGNGQFCTKPGLLFLPQGHGWEERLATAVAAVPAAPMLGPWICAGFAEARDRLAAAPGVRLLAGDLAPHPGDGTTLTAPALFATTAAELAANPALADEAFGPAALIVEYGSEAELERVLAALPGSLTATLHADADTEAATARRLLTLLGGKAGRIVWGGWPTGVAVAWATQHGGPWPAATPSTHTSVGVTAMRRFQRPVSFQDLPDELLPEALRDANPWRLARRVDGVPVAPEAATTAGAR</sequence>
<gene>
    <name evidence="3" type="ORF">Ani05nite_08210</name>
</gene>
<dbReference type="RefSeq" id="WP_203765110.1">
    <property type="nucleotide sequence ID" value="NZ_BOMQ01000009.1"/>
</dbReference>
<feature type="domain" description="Aldehyde dehydrogenase" evidence="2">
    <location>
        <begin position="10"/>
        <end position="404"/>
    </location>
</feature>
<protein>
    <submittedName>
        <fullName evidence="3">Aldehyde dehydrogenase</fullName>
    </submittedName>
</protein>
<dbReference type="Proteomes" id="UP000647172">
    <property type="component" value="Unassembled WGS sequence"/>
</dbReference>
<dbReference type="AlphaFoldDB" id="A0A919MK28"/>
<organism evidence="3 4">
    <name type="scientific">Actinoplanes nipponensis</name>
    <dbReference type="NCBI Taxonomy" id="135950"/>
    <lineage>
        <taxon>Bacteria</taxon>
        <taxon>Bacillati</taxon>
        <taxon>Actinomycetota</taxon>
        <taxon>Actinomycetes</taxon>
        <taxon>Micromonosporales</taxon>
        <taxon>Micromonosporaceae</taxon>
        <taxon>Actinoplanes</taxon>
    </lineage>
</organism>
<name>A0A919MK28_9ACTN</name>